<name>A0A7S2GJ33_9STRA</name>
<dbReference type="PROSITE" id="PS50020">
    <property type="entry name" value="WW_DOMAIN_2"/>
    <property type="match status" value="1"/>
</dbReference>
<dbReference type="Gene3D" id="2.20.70.10">
    <property type="match status" value="1"/>
</dbReference>
<dbReference type="CDD" id="cd00201">
    <property type="entry name" value="WW"/>
    <property type="match status" value="1"/>
</dbReference>
<dbReference type="InterPro" id="IPR001202">
    <property type="entry name" value="WW_dom"/>
</dbReference>
<evidence type="ECO:0000259" key="2">
    <source>
        <dbReference type="PROSITE" id="PS50020"/>
    </source>
</evidence>
<dbReference type="Pfam" id="PF00397">
    <property type="entry name" value="WW"/>
    <property type="match status" value="1"/>
</dbReference>
<feature type="compositionally biased region" description="Low complexity" evidence="1">
    <location>
        <begin position="152"/>
        <end position="166"/>
    </location>
</feature>
<dbReference type="AlphaFoldDB" id="A0A7S2GJ33"/>
<protein>
    <recommendedName>
        <fullName evidence="2">WW domain-containing protein</fullName>
    </recommendedName>
</protein>
<accession>A0A7S2GJ33</accession>
<evidence type="ECO:0000256" key="1">
    <source>
        <dbReference type="SAM" id="MobiDB-lite"/>
    </source>
</evidence>
<feature type="compositionally biased region" description="Pro residues" evidence="1">
    <location>
        <begin position="120"/>
        <end position="151"/>
    </location>
</feature>
<dbReference type="PROSITE" id="PS01159">
    <property type="entry name" value="WW_DOMAIN_1"/>
    <property type="match status" value="1"/>
</dbReference>
<sequence>MSSRQKTTGAGMKKGGNQNEIDPLLNDPEAWEFFEAEDGRVFYFNSKAQITQWDKPLFTKDHLKDKPWESQEDYVIELTPVFTEADEHGSEIDDVKVEIDDEKVLPNAEIDDEKFFPNDEPAPPPHIPVAEEVPPPPPLPGPSDPRPPQAPPQSSVESPPSSPTSSRPRRTSL</sequence>
<reference evidence="3" key="1">
    <citation type="submission" date="2021-01" db="EMBL/GenBank/DDBJ databases">
        <authorList>
            <person name="Corre E."/>
            <person name="Pelletier E."/>
            <person name="Niang G."/>
            <person name="Scheremetjew M."/>
            <person name="Finn R."/>
            <person name="Kale V."/>
            <person name="Holt S."/>
            <person name="Cochrane G."/>
            <person name="Meng A."/>
            <person name="Brown T."/>
            <person name="Cohen L."/>
        </authorList>
    </citation>
    <scope>NUCLEOTIDE SEQUENCE</scope>
    <source>
        <strain evidence="3">CCMP1381</strain>
    </source>
</reference>
<feature type="domain" description="WW" evidence="2">
    <location>
        <begin position="25"/>
        <end position="58"/>
    </location>
</feature>
<organism evidence="3">
    <name type="scientific">Octactis speculum</name>
    <dbReference type="NCBI Taxonomy" id="3111310"/>
    <lineage>
        <taxon>Eukaryota</taxon>
        <taxon>Sar</taxon>
        <taxon>Stramenopiles</taxon>
        <taxon>Ochrophyta</taxon>
        <taxon>Dictyochophyceae</taxon>
        <taxon>Dictyochales</taxon>
        <taxon>Dictyochaceae</taxon>
        <taxon>Octactis</taxon>
    </lineage>
</organism>
<gene>
    <name evidence="3" type="ORF">DSPE1174_LOCUS21476</name>
</gene>
<feature type="region of interest" description="Disordered" evidence="1">
    <location>
        <begin position="1"/>
        <end position="24"/>
    </location>
</feature>
<feature type="region of interest" description="Disordered" evidence="1">
    <location>
        <begin position="106"/>
        <end position="173"/>
    </location>
</feature>
<dbReference type="InterPro" id="IPR036020">
    <property type="entry name" value="WW_dom_sf"/>
</dbReference>
<dbReference type="SMART" id="SM00456">
    <property type="entry name" value="WW"/>
    <property type="match status" value="1"/>
</dbReference>
<proteinExistence type="predicted"/>
<dbReference type="SUPFAM" id="SSF51045">
    <property type="entry name" value="WW domain"/>
    <property type="match status" value="1"/>
</dbReference>
<dbReference type="EMBL" id="HBGS01041694">
    <property type="protein sequence ID" value="CAD9451600.1"/>
    <property type="molecule type" value="Transcribed_RNA"/>
</dbReference>
<evidence type="ECO:0000313" key="3">
    <source>
        <dbReference type="EMBL" id="CAD9451600.1"/>
    </source>
</evidence>